<feature type="transmembrane region" description="Helical" evidence="2">
    <location>
        <begin position="38"/>
        <end position="56"/>
    </location>
</feature>
<name>A0A239B1A1_9ACTN</name>
<evidence type="ECO:0000256" key="1">
    <source>
        <dbReference type="SAM" id="MobiDB-lite"/>
    </source>
</evidence>
<dbReference type="Proteomes" id="UP000198415">
    <property type="component" value="Unassembled WGS sequence"/>
</dbReference>
<feature type="transmembrane region" description="Helical" evidence="2">
    <location>
        <begin position="90"/>
        <end position="110"/>
    </location>
</feature>
<dbReference type="AlphaFoldDB" id="A0A239B1A1"/>
<evidence type="ECO:0008006" key="5">
    <source>
        <dbReference type="Google" id="ProtNLM"/>
    </source>
</evidence>
<protein>
    <recommendedName>
        <fullName evidence="5">Tryptophan-associated transmembrane protein (Trp_oprn_chp)</fullName>
    </recommendedName>
</protein>
<keyword evidence="2" id="KW-0472">Membrane</keyword>
<sequence length="236" mass="25349">MMDHMSETGPEMVIEFGQPEPPESPRSFLRELGTDRRLAPLVAGLGGVAAFASLVSEWQVTTVDGLVYGADEVGATKMLPADLFDLGGLASAYVGGLLLLVIAVLLTLLGPVAGRRYAYLAGLGSGGVLLALLLAMVRLLGDQSRLISRFYTIELDSEHLKVVYGRGLWCALAAVGAGMIALWLAGREARMSDGEPRPRRLERVEPEFEEPLELSIEPAEPFVTRAADLDRPHHSG</sequence>
<evidence type="ECO:0000313" key="4">
    <source>
        <dbReference type="Proteomes" id="UP000198415"/>
    </source>
</evidence>
<organism evidence="3 4">
    <name type="scientific">Actinoplanes regularis</name>
    <dbReference type="NCBI Taxonomy" id="52697"/>
    <lineage>
        <taxon>Bacteria</taxon>
        <taxon>Bacillati</taxon>
        <taxon>Actinomycetota</taxon>
        <taxon>Actinomycetes</taxon>
        <taxon>Micromonosporales</taxon>
        <taxon>Micromonosporaceae</taxon>
        <taxon>Actinoplanes</taxon>
    </lineage>
</organism>
<feature type="region of interest" description="Disordered" evidence="1">
    <location>
        <begin position="1"/>
        <end position="25"/>
    </location>
</feature>
<evidence type="ECO:0000256" key="2">
    <source>
        <dbReference type="SAM" id="Phobius"/>
    </source>
</evidence>
<proteinExistence type="predicted"/>
<feature type="transmembrane region" description="Helical" evidence="2">
    <location>
        <begin position="117"/>
        <end position="140"/>
    </location>
</feature>
<keyword evidence="2" id="KW-0812">Transmembrane</keyword>
<keyword evidence="4" id="KW-1185">Reference proteome</keyword>
<dbReference type="EMBL" id="FZNR01000008">
    <property type="protein sequence ID" value="SNS01637.1"/>
    <property type="molecule type" value="Genomic_DNA"/>
</dbReference>
<gene>
    <name evidence="3" type="ORF">SAMN06264365_108267</name>
</gene>
<accession>A0A239B1A1</accession>
<evidence type="ECO:0000313" key="3">
    <source>
        <dbReference type="EMBL" id="SNS01637.1"/>
    </source>
</evidence>
<reference evidence="3 4" key="1">
    <citation type="submission" date="2017-06" db="EMBL/GenBank/DDBJ databases">
        <authorList>
            <person name="Kim H.J."/>
            <person name="Triplett B.A."/>
        </authorList>
    </citation>
    <scope>NUCLEOTIDE SEQUENCE [LARGE SCALE GENOMIC DNA]</scope>
    <source>
        <strain evidence="3 4">DSM 43151</strain>
    </source>
</reference>
<keyword evidence="2" id="KW-1133">Transmembrane helix</keyword>
<feature type="transmembrane region" description="Helical" evidence="2">
    <location>
        <begin position="166"/>
        <end position="185"/>
    </location>
</feature>